<dbReference type="SUPFAM" id="SSF52540">
    <property type="entry name" value="P-loop containing nucleoside triphosphate hydrolases"/>
    <property type="match status" value="1"/>
</dbReference>
<name>A0A645AWE0_9ZZZZ</name>
<comment type="caution">
    <text evidence="2">The sequence shown here is derived from an EMBL/GenBank/DDBJ whole genome shotgun (WGS) entry which is preliminary data.</text>
</comment>
<dbReference type="InterPro" id="IPR027417">
    <property type="entry name" value="P-loop_NTPase"/>
</dbReference>
<dbReference type="PANTHER" id="PTHR47957:SF3">
    <property type="entry name" value="ATP-DEPENDENT HELICASE HRQ1"/>
    <property type="match status" value="1"/>
</dbReference>
<dbReference type="AlphaFoldDB" id="A0A645AWE0"/>
<dbReference type="PROSITE" id="PS51194">
    <property type="entry name" value="HELICASE_CTER"/>
    <property type="match status" value="1"/>
</dbReference>
<dbReference type="Pfam" id="PF09369">
    <property type="entry name" value="MZB"/>
    <property type="match status" value="1"/>
</dbReference>
<dbReference type="GO" id="GO:0036297">
    <property type="term" value="P:interstrand cross-link repair"/>
    <property type="evidence" value="ECO:0007669"/>
    <property type="project" value="TreeGrafter"/>
</dbReference>
<dbReference type="EMBL" id="VSSQ01014536">
    <property type="protein sequence ID" value="MPM53864.1"/>
    <property type="molecule type" value="Genomic_DNA"/>
</dbReference>
<gene>
    <name evidence="2" type="ORF">SDC9_100634</name>
</gene>
<dbReference type="GO" id="GO:0006289">
    <property type="term" value="P:nucleotide-excision repair"/>
    <property type="evidence" value="ECO:0007669"/>
    <property type="project" value="TreeGrafter"/>
</dbReference>
<dbReference type="Gene3D" id="3.40.50.300">
    <property type="entry name" value="P-loop containing nucleotide triphosphate hydrolases"/>
    <property type="match status" value="1"/>
</dbReference>
<dbReference type="InterPro" id="IPR018973">
    <property type="entry name" value="MZB"/>
</dbReference>
<accession>A0A645AWE0</accession>
<protein>
    <recommendedName>
        <fullName evidence="1">Helicase C-terminal domain-containing protein</fullName>
    </recommendedName>
</protein>
<dbReference type="GO" id="GO:0005634">
    <property type="term" value="C:nucleus"/>
    <property type="evidence" value="ECO:0007669"/>
    <property type="project" value="TreeGrafter"/>
</dbReference>
<reference evidence="2" key="1">
    <citation type="submission" date="2019-08" db="EMBL/GenBank/DDBJ databases">
        <authorList>
            <person name="Kucharzyk K."/>
            <person name="Murdoch R.W."/>
            <person name="Higgins S."/>
            <person name="Loffler F."/>
        </authorList>
    </citation>
    <scope>NUCLEOTIDE SEQUENCE</scope>
</reference>
<dbReference type="GO" id="GO:0043138">
    <property type="term" value="F:3'-5' DNA helicase activity"/>
    <property type="evidence" value="ECO:0007669"/>
    <property type="project" value="TreeGrafter"/>
</dbReference>
<dbReference type="Pfam" id="PF00271">
    <property type="entry name" value="Helicase_C"/>
    <property type="match status" value="1"/>
</dbReference>
<sequence>MRFQDISIDKDMPVDVLSCTTTMEVGIDIGSLSAVALRNVPPMRENYQQRAGRAGRRNSSISTITTYAHNGPHDNWYFNNPKEIISGKVRKPWIDVSSMKLIKRHCFIVIFNEYYKHQSSSIDRCLTVDFFNSYFEDFKDFLRDFNFTKGQETILIPNGIKINIETIKDELVFSLLQLKDDVEKHPEKYDETKEEKVTLLDSLFNEGLLPTYSFPKNVVGFYIEDDKGRLVQKPDRALEIAISEYAPGRTIVVNKETYKCGGIYSHSSKYRGEKTFTKPAEAYFNDNNYFMPIYMCNDSKCGWFGTEMPDLSTCPFCGKNIEGGKYMVRPWGFAPVNGKSLKESEADEDFSFAEQPCYSAPPKDDMETTKFHRLKKANRYDEIITIVNKGPLGEGFTVCRKCGAAIAGNTSLESTKIKSPYKMFSVCKHEETENVVLGHSFRTDMLVLQIEIDAKKIDTSIEGIWLSSASTSLTEALKLAASRVLDIEFNDIKAGYRIRCCEEQVFVDIFIYDSLSSGAGYAFEIGNCLDELFANTIEILKRCNCESACHDCLKNFWNQRQQGLLNRNEAYELLKWATEGKMPQTYTIDKQEELFSSVKSVMLMDDNNCKVEKKGERLLVRYHGKNKIIKVVPAMYNKKFFKNEGIDVVISDKMIIYGLPKAYENIVK</sequence>
<evidence type="ECO:0000259" key="1">
    <source>
        <dbReference type="PROSITE" id="PS51194"/>
    </source>
</evidence>
<dbReference type="InterPro" id="IPR001650">
    <property type="entry name" value="Helicase_C-like"/>
</dbReference>
<evidence type="ECO:0000313" key="2">
    <source>
        <dbReference type="EMBL" id="MPM53864.1"/>
    </source>
</evidence>
<proteinExistence type="predicted"/>
<organism evidence="2">
    <name type="scientific">bioreactor metagenome</name>
    <dbReference type="NCBI Taxonomy" id="1076179"/>
    <lineage>
        <taxon>unclassified sequences</taxon>
        <taxon>metagenomes</taxon>
        <taxon>ecological metagenomes</taxon>
    </lineage>
</organism>
<dbReference type="PANTHER" id="PTHR47957">
    <property type="entry name" value="ATP-DEPENDENT HELICASE HRQ1"/>
    <property type="match status" value="1"/>
</dbReference>
<feature type="domain" description="Helicase C-terminal" evidence="1">
    <location>
        <begin position="1"/>
        <end position="102"/>
    </location>
</feature>